<reference evidence="1 2" key="1">
    <citation type="journal article" date="2021" name="Commun. Biol.">
        <title>The genome of Shorea leprosula (Dipterocarpaceae) highlights the ecological relevance of drought in aseasonal tropical rainforests.</title>
        <authorList>
            <person name="Ng K.K.S."/>
            <person name="Kobayashi M.J."/>
            <person name="Fawcett J.A."/>
            <person name="Hatakeyama M."/>
            <person name="Paape T."/>
            <person name="Ng C.H."/>
            <person name="Ang C.C."/>
            <person name="Tnah L.H."/>
            <person name="Lee C.T."/>
            <person name="Nishiyama T."/>
            <person name="Sese J."/>
            <person name="O'Brien M.J."/>
            <person name="Copetti D."/>
            <person name="Mohd Noor M.I."/>
            <person name="Ong R.C."/>
            <person name="Putra M."/>
            <person name="Sireger I.Z."/>
            <person name="Indrioko S."/>
            <person name="Kosugi Y."/>
            <person name="Izuno A."/>
            <person name="Isagi Y."/>
            <person name="Lee S.L."/>
            <person name="Shimizu K.K."/>
        </authorList>
    </citation>
    <scope>NUCLEOTIDE SEQUENCE [LARGE SCALE GENOMIC DNA]</scope>
    <source>
        <strain evidence="1">214</strain>
    </source>
</reference>
<keyword evidence="2" id="KW-1185">Reference proteome</keyword>
<accession>A0AAV5KI92</accession>
<proteinExistence type="predicted"/>
<evidence type="ECO:0008006" key="3">
    <source>
        <dbReference type="Google" id="ProtNLM"/>
    </source>
</evidence>
<comment type="caution">
    <text evidence="1">The sequence shown here is derived from an EMBL/GenBank/DDBJ whole genome shotgun (WGS) entry which is preliminary data.</text>
</comment>
<organism evidence="1 2">
    <name type="scientific">Rubroshorea leprosula</name>
    <dbReference type="NCBI Taxonomy" id="152421"/>
    <lineage>
        <taxon>Eukaryota</taxon>
        <taxon>Viridiplantae</taxon>
        <taxon>Streptophyta</taxon>
        <taxon>Embryophyta</taxon>
        <taxon>Tracheophyta</taxon>
        <taxon>Spermatophyta</taxon>
        <taxon>Magnoliopsida</taxon>
        <taxon>eudicotyledons</taxon>
        <taxon>Gunneridae</taxon>
        <taxon>Pentapetalae</taxon>
        <taxon>rosids</taxon>
        <taxon>malvids</taxon>
        <taxon>Malvales</taxon>
        <taxon>Dipterocarpaceae</taxon>
        <taxon>Rubroshorea</taxon>
    </lineage>
</organism>
<name>A0AAV5KI92_9ROSI</name>
<dbReference type="Proteomes" id="UP001054252">
    <property type="component" value="Unassembled WGS sequence"/>
</dbReference>
<protein>
    <recommendedName>
        <fullName evidence="3">Secreted protein</fullName>
    </recommendedName>
</protein>
<evidence type="ECO:0000313" key="1">
    <source>
        <dbReference type="EMBL" id="GKV24221.1"/>
    </source>
</evidence>
<dbReference type="EMBL" id="BPVZ01000065">
    <property type="protein sequence ID" value="GKV24221.1"/>
    <property type="molecule type" value="Genomic_DNA"/>
</dbReference>
<dbReference type="AlphaFoldDB" id="A0AAV5KI92"/>
<evidence type="ECO:0000313" key="2">
    <source>
        <dbReference type="Proteomes" id="UP001054252"/>
    </source>
</evidence>
<gene>
    <name evidence="1" type="ORF">SLEP1_g33857</name>
</gene>
<sequence>MRFNQKKEAIFRVCSVFFSLLLPNITSIPASPSAKIEKPPDLLCFLPLCRRLLLVSLWPRESPAIFPPAPPFTASSSFAC</sequence>